<evidence type="ECO:0000259" key="9">
    <source>
        <dbReference type="PROSITE" id="PS50928"/>
    </source>
</evidence>
<dbReference type="PANTHER" id="PTHR30151">
    <property type="entry name" value="ALKANE SULFONATE ABC TRANSPORTER-RELATED, MEMBRANE SUBUNIT"/>
    <property type="match status" value="1"/>
</dbReference>
<evidence type="ECO:0000256" key="3">
    <source>
        <dbReference type="ARBA" id="ARBA00022475"/>
    </source>
</evidence>
<keyword evidence="4 7" id="KW-0812">Transmembrane</keyword>
<feature type="transmembrane region" description="Helical" evidence="7">
    <location>
        <begin position="153"/>
        <end position="172"/>
    </location>
</feature>
<feature type="region of interest" description="Disordered" evidence="8">
    <location>
        <begin position="1"/>
        <end position="20"/>
    </location>
</feature>
<evidence type="ECO:0000313" key="10">
    <source>
        <dbReference type="EMBL" id="GAA5190430.1"/>
    </source>
</evidence>
<protein>
    <submittedName>
        <fullName evidence="10">ABC transporter permease</fullName>
    </submittedName>
</protein>
<dbReference type="RefSeq" id="WP_345632635.1">
    <property type="nucleotide sequence ID" value="NZ_BAABJQ010000014.1"/>
</dbReference>
<keyword evidence="5 7" id="KW-1133">Transmembrane helix</keyword>
<feature type="transmembrane region" description="Helical" evidence="7">
    <location>
        <begin position="94"/>
        <end position="115"/>
    </location>
</feature>
<keyword evidence="3" id="KW-1003">Cell membrane</keyword>
<dbReference type="InterPro" id="IPR035906">
    <property type="entry name" value="MetI-like_sf"/>
</dbReference>
<comment type="caution">
    <text evidence="10">The sequence shown here is derived from an EMBL/GenBank/DDBJ whole genome shotgun (WGS) entry which is preliminary data.</text>
</comment>
<dbReference type="Gene3D" id="1.10.3720.10">
    <property type="entry name" value="MetI-like"/>
    <property type="match status" value="1"/>
</dbReference>
<evidence type="ECO:0000313" key="11">
    <source>
        <dbReference type="Proteomes" id="UP001501570"/>
    </source>
</evidence>
<dbReference type="EMBL" id="BAABJQ010000014">
    <property type="protein sequence ID" value="GAA5190430.1"/>
    <property type="molecule type" value="Genomic_DNA"/>
</dbReference>
<evidence type="ECO:0000256" key="1">
    <source>
        <dbReference type="ARBA" id="ARBA00004651"/>
    </source>
</evidence>
<sequence length="281" mass="30482">MSTVTSEAPADRQVGASGAPRGMSPWRLRYRRREPIVLGTLCLILVLVAWQVAADAGWVNKLFVSSPTDVARAMWDYITTAQFAKDLSTTGLTFIYGLLLSLVAGIVLGLLMGWYKRVGFFLDYLVSLVYASPRIALVPLLILWFGIGRTTGIAMVFLMSVFPVLINTMTGVHSVDPLLIEMARSQKASRLQLIRTVVLPGALPQVLSGVRLAIGNGLIGVVVAEFLAGSSSGLGFTMQAAAQSFEAPQLFAGLVIISALGLIATQLLRILERRFQRWRTS</sequence>
<dbReference type="PROSITE" id="PS50928">
    <property type="entry name" value="ABC_TM1"/>
    <property type="match status" value="1"/>
</dbReference>
<keyword evidence="2 7" id="KW-0813">Transport</keyword>
<evidence type="ECO:0000256" key="2">
    <source>
        <dbReference type="ARBA" id="ARBA00022448"/>
    </source>
</evidence>
<feature type="domain" description="ABC transmembrane type-1" evidence="9">
    <location>
        <begin position="87"/>
        <end position="268"/>
    </location>
</feature>
<comment type="similarity">
    <text evidence="7">Belongs to the binding-protein-dependent transport system permease family.</text>
</comment>
<evidence type="ECO:0000256" key="4">
    <source>
        <dbReference type="ARBA" id="ARBA00022692"/>
    </source>
</evidence>
<feature type="transmembrane region" description="Helical" evidence="7">
    <location>
        <begin position="127"/>
        <end position="147"/>
    </location>
</feature>
<feature type="transmembrane region" description="Helical" evidence="7">
    <location>
        <begin position="36"/>
        <end position="53"/>
    </location>
</feature>
<reference evidence="11" key="1">
    <citation type="journal article" date="2019" name="Int. J. Syst. Evol. Microbiol.">
        <title>The Global Catalogue of Microorganisms (GCM) 10K type strain sequencing project: providing services to taxonomists for standard genome sequencing and annotation.</title>
        <authorList>
            <consortium name="The Broad Institute Genomics Platform"/>
            <consortium name="The Broad Institute Genome Sequencing Center for Infectious Disease"/>
            <person name="Wu L."/>
            <person name="Ma J."/>
        </authorList>
    </citation>
    <scope>NUCLEOTIDE SEQUENCE [LARGE SCALE GENOMIC DNA]</scope>
    <source>
        <strain evidence="11">JCM 18304</strain>
    </source>
</reference>
<accession>A0ABP9S4N2</accession>
<gene>
    <name evidence="10" type="ORF">GCM10023322_45540</name>
</gene>
<dbReference type="SUPFAM" id="SSF161098">
    <property type="entry name" value="MetI-like"/>
    <property type="match status" value="1"/>
</dbReference>
<keyword evidence="11" id="KW-1185">Reference proteome</keyword>
<organism evidence="10 11">
    <name type="scientific">Rugosimonospora acidiphila</name>
    <dbReference type="NCBI Taxonomy" id="556531"/>
    <lineage>
        <taxon>Bacteria</taxon>
        <taxon>Bacillati</taxon>
        <taxon>Actinomycetota</taxon>
        <taxon>Actinomycetes</taxon>
        <taxon>Micromonosporales</taxon>
        <taxon>Micromonosporaceae</taxon>
        <taxon>Rugosimonospora</taxon>
    </lineage>
</organism>
<keyword evidence="6 7" id="KW-0472">Membrane</keyword>
<proteinExistence type="inferred from homology"/>
<name>A0ABP9S4N2_9ACTN</name>
<dbReference type="InterPro" id="IPR000515">
    <property type="entry name" value="MetI-like"/>
</dbReference>
<dbReference type="PANTHER" id="PTHR30151:SF0">
    <property type="entry name" value="ABC TRANSPORTER PERMEASE PROTEIN MJ0413-RELATED"/>
    <property type="match status" value="1"/>
</dbReference>
<evidence type="ECO:0000256" key="7">
    <source>
        <dbReference type="RuleBase" id="RU363032"/>
    </source>
</evidence>
<dbReference type="CDD" id="cd06261">
    <property type="entry name" value="TM_PBP2"/>
    <property type="match status" value="1"/>
</dbReference>
<evidence type="ECO:0000256" key="5">
    <source>
        <dbReference type="ARBA" id="ARBA00022989"/>
    </source>
</evidence>
<comment type="subcellular location">
    <subcellularLocation>
        <location evidence="1 7">Cell membrane</location>
        <topology evidence="1 7">Multi-pass membrane protein</topology>
    </subcellularLocation>
</comment>
<dbReference type="Pfam" id="PF00528">
    <property type="entry name" value="BPD_transp_1"/>
    <property type="match status" value="1"/>
</dbReference>
<evidence type="ECO:0000256" key="8">
    <source>
        <dbReference type="SAM" id="MobiDB-lite"/>
    </source>
</evidence>
<evidence type="ECO:0000256" key="6">
    <source>
        <dbReference type="ARBA" id="ARBA00023136"/>
    </source>
</evidence>
<dbReference type="Proteomes" id="UP001501570">
    <property type="component" value="Unassembled WGS sequence"/>
</dbReference>
<feature type="transmembrane region" description="Helical" evidence="7">
    <location>
        <begin position="250"/>
        <end position="271"/>
    </location>
</feature>